<keyword evidence="2" id="KW-1185">Reference proteome</keyword>
<sequence>MQPIMEELRKISKRKKKKVMLTSDRRGRETERTRMRERKMTMIGEEVISRAGSKTENVDGRGKPSWKAATFNFRRAENCIIWCGPLQKRFGTIRSIGDFLGWQFFDRRQKRKKISIPEDDPNSKIAETAELPEVATCNPLTVYVCDDYCAQKNNATFYSSAEHSF</sequence>
<dbReference type="AlphaFoldDB" id="A0AAV4NIR3"/>
<evidence type="ECO:0000313" key="1">
    <source>
        <dbReference type="EMBL" id="GIX83202.1"/>
    </source>
</evidence>
<protein>
    <submittedName>
        <fullName evidence="1">Uncharacterized protein</fullName>
    </submittedName>
</protein>
<name>A0AAV4NIR3_CAEEX</name>
<proteinExistence type="predicted"/>
<evidence type="ECO:0000313" key="2">
    <source>
        <dbReference type="Proteomes" id="UP001054945"/>
    </source>
</evidence>
<comment type="caution">
    <text evidence="1">The sequence shown here is derived from an EMBL/GenBank/DDBJ whole genome shotgun (WGS) entry which is preliminary data.</text>
</comment>
<dbReference type="Proteomes" id="UP001054945">
    <property type="component" value="Unassembled WGS sequence"/>
</dbReference>
<dbReference type="EMBL" id="BPLR01003301">
    <property type="protein sequence ID" value="GIX83202.1"/>
    <property type="molecule type" value="Genomic_DNA"/>
</dbReference>
<organism evidence="1 2">
    <name type="scientific">Caerostris extrusa</name>
    <name type="common">Bark spider</name>
    <name type="synonym">Caerostris bankana</name>
    <dbReference type="NCBI Taxonomy" id="172846"/>
    <lineage>
        <taxon>Eukaryota</taxon>
        <taxon>Metazoa</taxon>
        <taxon>Ecdysozoa</taxon>
        <taxon>Arthropoda</taxon>
        <taxon>Chelicerata</taxon>
        <taxon>Arachnida</taxon>
        <taxon>Araneae</taxon>
        <taxon>Araneomorphae</taxon>
        <taxon>Entelegynae</taxon>
        <taxon>Araneoidea</taxon>
        <taxon>Araneidae</taxon>
        <taxon>Caerostris</taxon>
    </lineage>
</organism>
<accession>A0AAV4NIR3</accession>
<reference evidence="1 2" key="1">
    <citation type="submission" date="2021-06" db="EMBL/GenBank/DDBJ databases">
        <title>Caerostris extrusa draft genome.</title>
        <authorList>
            <person name="Kono N."/>
            <person name="Arakawa K."/>
        </authorList>
    </citation>
    <scope>NUCLEOTIDE SEQUENCE [LARGE SCALE GENOMIC DNA]</scope>
</reference>
<gene>
    <name evidence="1" type="ORF">CEXT_408201</name>
</gene>